<proteinExistence type="predicted"/>
<keyword evidence="4" id="KW-1185">Reference proteome</keyword>
<feature type="transmembrane region" description="Helical" evidence="2">
    <location>
        <begin position="69"/>
        <end position="89"/>
    </location>
</feature>
<evidence type="ECO:0000313" key="3">
    <source>
        <dbReference type="EMBL" id="GAA0731782.1"/>
    </source>
</evidence>
<evidence type="ECO:0000256" key="1">
    <source>
        <dbReference type="SAM" id="MobiDB-lite"/>
    </source>
</evidence>
<gene>
    <name evidence="3" type="ORF">GCM10008906_00630</name>
</gene>
<feature type="transmembrane region" description="Helical" evidence="2">
    <location>
        <begin position="6"/>
        <end position="32"/>
    </location>
</feature>
<organism evidence="3 4">
    <name type="scientific">Clostridium oceanicum</name>
    <dbReference type="NCBI Taxonomy" id="1543"/>
    <lineage>
        <taxon>Bacteria</taxon>
        <taxon>Bacillati</taxon>
        <taxon>Bacillota</taxon>
        <taxon>Clostridia</taxon>
        <taxon>Eubacteriales</taxon>
        <taxon>Clostridiaceae</taxon>
        <taxon>Clostridium</taxon>
    </lineage>
</organism>
<accession>A0ABP3UHE0</accession>
<keyword evidence="2" id="KW-0812">Transmembrane</keyword>
<protein>
    <submittedName>
        <fullName evidence="3">Uncharacterized protein</fullName>
    </submittedName>
</protein>
<comment type="caution">
    <text evidence="3">The sequence shown here is derived from an EMBL/GenBank/DDBJ whole genome shotgun (WGS) entry which is preliminary data.</text>
</comment>
<name>A0ABP3UHE0_9CLOT</name>
<keyword evidence="2" id="KW-1133">Transmembrane helix</keyword>
<feature type="transmembrane region" description="Helical" evidence="2">
    <location>
        <begin position="44"/>
        <end position="63"/>
    </location>
</feature>
<dbReference type="Proteomes" id="UP001501510">
    <property type="component" value="Unassembled WGS sequence"/>
</dbReference>
<evidence type="ECO:0000256" key="2">
    <source>
        <dbReference type="SAM" id="Phobius"/>
    </source>
</evidence>
<dbReference type="RefSeq" id="WP_343757669.1">
    <property type="nucleotide sequence ID" value="NZ_BAAACG010000001.1"/>
</dbReference>
<sequence>MRLLLLHHYGIGLNILVRLIFLFSVIIGVMAFEDEKKMDSAGNLILVGIFACIILGVLTSSFIEFIQAVILFLVGIFLVCFIEGLIEAISDERKKKRNKIKDSSIGYHREKTKDSNKIYKEDFQDKYLNDEYLEEEDLEAGYLAYQYLASENEYEEEYENDGYSEDIIEEYDEEEYNEDDYNEDVIDDYDEEEYNEDDYNEDVIDEYEEEYNEDDYNEDVIDEYEEEYNGDDYNEDVIDDYDGEEYNED</sequence>
<evidence type="ECO:0000313" key="4">
    <source>
        <dbReference type="Proteomes" id="UP001501510"/>
    </source>
</evidence>
<keyword evidence="2" id="KW-0472">Membrane</keyword>
<reference evidence="4" key="1">
    <citation type="journal article" date="2019" name="Int. J. Syst. Evol. Microbiol.">
        <title>The Global Catalogue of Microorganisms (GCM) 10K type strain sequencing project: providing services to taxonomists for standard genome sequencing and annotation.</title>
        <authorList>
            <consortium name="The Broad Institute Genomics Platform"/>
            <consortium name="The Broad Institute Genome Sequencing Center for Infectious Disease"/>
            <person name="Wu L."/>
            <person name="Ma J."/>
        </authorList>
    </citation>
    <scope>NUCLEOTIDE SEQUENCE [LARGE SCALE GENOMIC DNA]</scope>
    <source>
        <strain evidence="4">JCM 1407</strain>
    </source>
</reference>
<dbReference type="EMBL" id="BAAACG010000001">
    <property type="protein sequence ID" value="GAA0731782.1"/>
    <property type="molecule type" value="Genomic_DNA"/>
</dbReference>
<feature type="region of interest" description="Disordered" evidence="1">
    <location>
        <begin position="226"/>
        <end position="249"/>
    </location>
</feature>